<comment type="similarity">
    <text evidence="1 10">Belongs to the RNA polymerase subunit omega family.</text>
</comment>
<comment type="function">
    <text evidence="10">Promotes RNA polymerase assembly. Latches the N- and C-terminal regions of the beta' subunit thereby facilitating its interaction with the beta and alpha subunits.</text>
</comment>
<reference evidence="11" key="1">
    <citation type="submission" date="2020-10" db="EMBL/GenBank/DDBJ databases">
        <authorList>
            <person name="Kadnikov V."/>
            <person name="Beletsky A.V."/>
            <person name="Mardanov A.V."/>
            <person name="Karnachuk O.V."/>
            <person name="Ravin N.V."/>
        </authorList>
    </citation>
    <scope>NUCLEOTIDE SEQUENCE</scope>
    <source>
        <strain evidence="11">Bu02</strain>
    </source>
</reference>
<evidence type="ECO:0000256" key="5">
    <source>
        <dbReference type="ARBA" id="ARBA00022679"/>
    </source>
</evidence>
<dbReference type="NCBIfam" id="TIGR00690">
    <property type="entry name" value="rpoZ"/>
    <property type="match status" value="1"/>
</dbReference>
<dbReference type="Gene3D" id="3.90.940.10">
    <property type="match status" value="1"/>
</dbReference>
<dbReference type="InterPro" id="IPR036161">
    <property type="entry name" value="RPB6/omega-like_sf"/>
</dbReference>
<dbReference type="GO" id="GO:0006351">
    <property type="term" value="P:DNA-templated transcription"/>
    <property type="evidence" value="ECO:0007669"/>
    <property type="project" value="UniProtKB-UniRule"/>
</dbReference>
<dbReference type="EC" id="2.7.7.6" evidence="2 10"/>
<dbReference type="GO" id="GO:0003899">
    <property type="term" value="F:DNA-directed RNA polymerase activity"/>
    <property type="evidence" value="ECO:0007669"/>
    <property type="project" value="UniProtKB-UniRule"/>
</dbReference>
<dbReference type="GO" id="GO:0003677">
    <property type="term" value="F:DNA binding"/>
    <property type="evidence" value="ECO:0007669"/>
    <property type="project" value="UniProtKB-UniRule"/>
</dbReference>
<evidence type="ECO:0000256" key="8">
    <source>
        <dbReference type="ARBA" id="ARBA00029924"/>
    </source>
</evidence>
<dbReference type="GO" id="GO:0000428">
    <property type="term" value="C:DNA-directed RNA polymerase complex"/>
    <property type="evidence" value="ECO:0007669"/>
    <property type="project" value="UniProtKB-KW"/>
</dbReference>
<keyword evidence="6 10" id="KW-0548">Nucleotidyltransferase</keyword>
<comment type="subunit">
    <text evidence="10">The RNAP catalytic core consists of 2 alpha, 1 beta, 1 beta' and 1 omega subunit. When a sigma factor is associated with the core the holoenzyme is formed, which can initiate transcription.</text>
</comment>
<gene>
    <name evidence="10" type="primary">rpoZ</name>
    <name evidence="11" type="ORF">IMF26_09995</name>
</gene>
<evidence type="ECO:0000256" key="6">
    <source>
        <dbReference type="ARBA" id="ARBA00022695"/>
    </source>
</evidence>
<evidence type="ECO:0000256" key="3">
    <source>
        <dbReference type="ARBA" id="ARBA00013725"/>
    </source>
</evidence>
<accession>A0AAT9LB60</accession>
<keyword evidence="7 10" id="KW-0804">Transcription</keyword>
<evidence type="ECO:0000256" key="9">
    <source>
        <dbReference type="ARBA" id="ARBA00048552"/>
    </source>
</evidence>
<proteinExistence type="inferred from homology"/>
<comment type="catalytic activity">
    <reaction evidence="9 10">
        <text>RNA(n) + a ribonucleoside 5'-triphosphate = RNA(n+1) + diphosphate</text>
        <dbReference type="Rhea" id="RHEA:21248"/>
        <dbReference type="Rhea" id="RHEA-COMP:14527"/>
        <dbReference type="Rhea" id="RHEA-COMP:17342"/>
        <dbReference type="ChEBI" id="CHEBI:33019"/>
        <dbReference type="ChEBI" id="CHEBI:61557"/>
        <dbReference type="ChEBI" id="CHEBI:140395"/>
        <dbReference type="EC" id="2.7.7.6"/>
    </reaction>
</comment>
<keyword evidence="5 10" id="KW-0808">Transferase</keyword>
<dbReference type="EMBL" id="CP062796">
    <property type="protein sequence ID" value="QUL98337.1"/>
    <property type="molecule type" value="Genomic_DNA"/>
</dbReference>
<evidence type="ECO:0000256" key="7">
    <source>
        <dbReference type="ARBA" id="ARBA00023163"/>
    </source>
</evidence>
<dbReference type="AlphaFoldDB" id="A0AAT9LB60"/>
<dbReference type="KEGG" id="fcz:IMF26_09995"/>
<dbReference type="SUPFAM" id="SSF63562">
    <property type="entry name" value="RPB6/omega subunit-like"/>
    <property type="match status" value="1"/>
</dbReference>
<evidence type="ECO:0000256" key="4">
    <source>
        <dbReference type="ARBA" id="ARBA00022478"/>
    </source>
</evidence>
<evidence type="ECO:0000256" key="1">
    <source>
        <dbReference type="ARBA" id="ARBA00006711"/>
    </source>
</evidence>
<dbReference type="HAMAP" id="MF_00366">
    <property type="entry name" value="RNApol_bact_RpoZ"/>
    <property type="match status" value="1"/>
</dbReference>
<dbReference type="SMART" id="SM01409">
    <property type="entry name" value="RNA_pol_Rpb6"/>
    <property type="match status" value="1"/>
</dbReference>
<keyword evidence="4 10" id="KW-0240">DNA-directed RNA polymerase</keyword>
<reference evidence="11" key="2">
    <citation type="journal article" date="2023" name="Biology">
        <title>Prokaryotic Life Associated with Coal-Fire Gas Vents Revealed by Metagenomics.</title>
        <authorList>
            <person name="Kadnikov V.V."/>
            <person name="Mardanov A.V."/>
            <person name="Beletsky A.V."/>
            <person name="Karnachuk O.V."/>
            <person name="Ravin N.V."/>
        </authorList>
    </citation>
    <scope>NUCLEOTIDE SEQUENCE</scope>
    <source>
        <strain evidence="11">Bu02</strain>
    </source>
</reference>
<dbReference type="Pfam" id="PF01192">
    <property type="entry name" value="RNA_pol_Rpb6"/>
    <property type="match status" value="1"/>
</dbReference>
<dbReference type="InterPro" id="IPR003716">
    <property type="entry name" value="DNA-dir_RNA_pol_omega"/>
</dbReference>
<dbReference type="PANTHER" id="PTHR34476">
    <property type="entry name" value="DNA-DIRECTED RNA POLYMERASE SUBUNIT OMEGA"/>
    <property type="match status" value="1"/>
</dbReference>
<dbReference type="InterPro" id="IPR006110">
    <property type="entry name" value="Pol_omega/Rpo6/RPB6"/>
</dbReference>
<evidence type="ECO:0000313" key="11">
    <source>
        <dbReference type="EMBL" id="QUL98337.1"/>
    </source>
</evidence>
<evidence type="ECO:0000256" key="10">
    <source>
        <dbReference type="HAMAP-Rule" id="MF_00366"/>
    </source>
</evidence>
<name>A0AAT9LB60_9FIRM</name>
<evidence type="ECO:0000256" key="2">
    <source>
        <dbReference type="ARBA" id="ARBA00012418"/>
    </source>
</evidence>
<organism evidence="11">
    <name type="scientific">Candidatus Fermentithermobacillus carboniphilus</name>
    <dbReference type="NCBI Taxonomy" id="3085328"/>
    <lineage>
        <taxon>Bacteria</taxon>
        <taxon>Bacillati</taxon>
        <taxon>Bacillota</taxon>
        <taxon>Candidatus Fermentithermobacillia</taxon>
        <taxon>Candidatus Fermentithermobacillales</taxon>
        <taxon>Candidatus Fermentithermobacillaceae</taxon>
        <taxon>Candidatus Fermentithermobacillus</taxon>
    </lineage>
</organism>
<dbReference type="PANTHER" id="PTHR34476:SF1">
    <property type="entry name" value="DNA-DIRECTED RNA POLYMERASE SUBUNIT OMEGA"/>
    <property type="match status" value="1"/>
</dbReference>
<protein>
    <recommendedName>
        <fullName evidence="3 10">DNA-directed RNA polymerase subunit omega</fullName>
        <shortName evidence="10">RNAP omega subunit</shortName>
        <ecNumber evidence="2 10">2.7.7.6</ecNumber>
    </recommendedName>
    <alternativeName>
        <fullName evidence="10">RNA polymerase omega subunit</fullName>
    </alternativeName>
    <alternativeName>
        <fullName evidence="8 10">Transcriptase subunit omega</fullName>
    </alternativeName>
</protein>
<sequence length="70" mass="7732">MTNPPLEDLMKKVDSKYSLVIAAAKRARQIVSQKETNALAVHKPVTIALEEIASGKVKIRRKESKKGADM</sequence>